<gene>
    <name evidence="2" type="ORF">EV210_102326</name>
</gene>
<dbReference type="RefSeq" id="WP_132075892.1">
    <property type="nucleotide sequence ID" value="NZ_SLUI01000002.1"/>
</dbReference>
<evidence type="ECO:0000313" key="3">
    <source>
        <dbReference type="Proteomes" id="UP000295063"/>
    </source>
</evidence>
<name>A0A4R1Q133_9FIRM</name>
<dbReference type="AlphaFoldDB" id="A0A4R1Q133"/>
<dbReference type="OrthoDB" id="2081488at2"/>
<organism evidence="2 3">
    <name type="scientific">Anaerospora hongkongensis</name>
    <dbReference type="NCBI Taxonomy" id="244830"/>
    <lineage>
        <taxon>Bacteria</taxon>
        <taxon>Bacillati</taxon>
        <taxon>Bacillota</taxon>
        <taxon>Negativicutes</taxon>
        <taxon>Selenomonadales</taxon>
        <taxon>Sporomusaceae</taxon>
        <taxon>Anaerospora</taxon>
    </lineage>
</organism>
<accession>A0A4R1Q133</accession>
<dbReference type="Pfam" id="PF12673">
    <property type="entry name" value="SipL"/>
    <property type="match status" value="1"/>
</dbReference>
<dbReference type="InterPro" id="IPR024300">
    <property type="entry name" value="SipL_SPOCS_dom"/>
</dbReference>
<protein>
    <submittedName>
        <fullName evidence="2">Uncharacterized protein DUF3794</fullName>
    </submittedName>
</protein>
<sequence>MAEEEDRGKYIGNCIQPISPAMVVCQLVGENQTQKSMDICVRVPRRNPAIDQIIDVYVKDLKLTYVNAICDKVIVRGCYEVKVLYAACEPKKPVHAIEVRNIRFTADVDIWGASSGMDAEADVVVEFIDYDCDECTRAHWYKHNPDWDYRKSHWKWDDDWDHDCDCDDEDDCDHGHHHDCDCDHCKPYKPHHHKKKKYCQYCGHDYDHCDCDHDHDYCDHCGHDYDHCDCGHDHDHCDHCGHDYDHCSCDHGHHHHWKKKGARRCDVTVVLRVTAKVFRNRPVLLQQHGGYHAGMHHGKLPLKPKG</sequence>
<reference evidence="2 3" key="1">
    <citation type="submission" date="2019-03" db="EMBL/GenBank/DDBJ databases">
        <title>Genomic Encyclopedia of Type Strains, Phase IV (KMG-IV): sequencing the most valuable type-strain genomes for metagenomic binning, comparative biology and taxonomic classification.</title>
        <authorList>
            <person name="Goeker M."/>
        </authorList>
    </citation>
    <scope>NUCLEOTIDE SEQUENCE [LARGE SCALE GENOMIC DNA]</scope>
    <source>
        <strain evidence="2 3">DSM 15969</strain>
    </source>
</reference>
<feature type="domain" description="SipL SPOCS" evidence="1">
    <location>
        <begin position="50"/>
        <end position="132"/>
    </location>
</feature>
<dbReference type="EMBL" id="SLUI01000002">
    <property type="protein sequence ID" value="TCL39410.1"/>
    <property type="molecule type" value="Genomic_DNA"/>
</dbReference>
<dbReference type="Proteomes" id="UP000295063">
    <property type="component" value="Unassembled WGS sequence"/>
</dbReference>
<keyword evidence="3" id="KW-1185">Reference proteome</keyword>
<evidence type="ECO:0000313" key="2">
    <source>
        <dbReference type="EMBL" id="TCL39410.1"/>
    </source>
</evidence>
<proteinExistence type="predicted"/>
<evidence type="ECO:0000259" key="1">
    <source>
        <dbReference type="Pfam" id="PF12673"/>
    </source>
</evidence>
<comment type="caution">
    <text evidence="2">The sequence shown here is derived from an EMBL/GenBank/DDBJ whole genome shotgun (WGS) entry which is preliminary data.</text>
</comment>